<keyword evidence="2" id="KW-0490">MHC I</keyword>
<keyword evidence="3" id="KW-0812">Transmembrane</keyword>
<evidence type="ECO:0000256" key="3">
    <source>
        <dbReference type="ARBA" id="ARBA00022692"/>
    </source>
</evidence>
<proteinExistence type="inferred from homology"/>
<dbReference type="SUPFAM" id="SSF54452">
    <property type="entry name" value="MHC antigen-recognition domain"/>
    <property type="match status" value="1"/>
</dbReference>
<feature type="compositionally biased region" description="Polar residues" evidence="11">
    <location>
        <begin position="106"/>
        <end position="127"/>
    </location>
</feature>
<dbReference type="OrthoDB" id="9183726at2759"/>
<dbReference type="Pfam" id="PF00129">
    <property type="entry name" value="MHC_I"/>
    <property type="match status" value="1"/>
</dbReference>
<name>A0A8K1FTW8_9PASS</name>
<keyword evidence="8" id="KW-1015">Disulfide bond</keyword>
<accession>A0A8K1FTW8</accession>
<feature type="domain" description="MHC class I-like antigen recognition-like" evidence="12">
    <location>
        <begin position="2"/>
        <end position="76"/>
    </location>
</feature>
<dbReference type="PANTHER" id="PTHR16675">
    <property type="entry name" value="MHC CLASS I-RELATED"/>
    <property type="match status" value="1"/>
</dbReference>
<reference evidence="13" key="1">
    <citation type="submission" date="2019-04" db="EMBL/GenBank/DDBJ databases">
        <title>Genome assembly of Zosterops borbonicus 15179.</title>
        <authorList>
            <person name="Leroy T."/>
            <person name="Anselmetti Y."/>
            <person name="Tilak M.-K."/>
            <person name="Nabholz B."/>
        </authorList>
    </citation>
    <scope>NUCLEOTIDE SEQUENCE</scope>
    <source>
        <strain evidence="13">HGM_15179</strain>
        <tissue evidence="13">Muscle</tissue>
    </source>
</reference>
<keyword evidence="5" id="KW-0391">Immunity</keyword>
<evidence type="ECO:0000256" key="1">
    <source>
        <dbReference type="ARBA" id="ARBA00004479"/>
    </source>
</evidence>
<dbReference type="GO" id="GO:0009897">
    <property type="term" value="C:external side of plasma membrane"/>
    <property type="evidence" value="ECO:0007669"/>
    <property type="project" value="TreeGrafter"/>
</dbReference>
<evidence type="ECO:0000256" key="6">
    <source>
        <dbReference type="ARBA" id="ARBA00022989"/>
    </source>
</evidence>
<feature type="region of interest" description="Disordered" evidence="11">
    <location>
        <begin position="101"/>
        <end position="127"/>
    </location>
</feature>
<evidence type="ECO:0000256" key="8">
    <source>
        <dbReference type="ARBA" id="ARBA00023157"/>
    </source>
</evidence>
<dbReference type="Proteomes" id="UP000796761">
    <property type="component" value="Unassembled WGS sequence"/>
</dbReference>
<evidence type="ECO:0000256" key="7">
    <source>
        <dbReference type="ARBA" id="ARBA00023136"/>
    </source>
</evidence>
<evidence type="ECO:0000256" key="11">
    <source>
        <dbReference type="SAM" id="MobiDB-lite"/>
    </source>
</evidence>
<comment type="subcellular location">
    <subcellularLocation>
        <location evidence="1">Membrane</location>
        <topology evidence="1">Single-pass type I membrane protein</topology>
    </subcellularLocation>
</comment>
<keyword evidence="14" id="KW-1185">Reference proteome</keyword>
<evidence type="ECO:0000256" key="4">
    <source>
        <dbReference type="ARBA" id="ARBA00022729"/>
    </source>
</evidence>
<keyword evidence="9" id="KW-0325">Glycoprotein</keyword>
<keyword evidence="6" id="KW-1133">Transmembrane helix</keyword>
<gene>
    <name evidence="13" type="ORF">HGM15179_020724</name>
</gene>
<evidence type="ECO:0000259" key="12">
    <source>
        <dbReference type="Pfam" id="PF00129"/>
    </source>
</evidence>
<comment type="caution">
    <text evidence="13">The sequence shown here is derived from an EMBL/GenBank/DDBJ whole genome shotgun (WGS) entry which is preliminary data.</text>
</comment>
<dbReference type="InterPro" id="IPR037055">
    <property type="entry name" value="MHC_I-like_Ag-recog_sf"/>
</dbReference>
<dbReference type="InterPro" id="IPR011161">
    <property type="entry name" value="MHC_I-like_Ag-recog"/>
</dbReference>
<dbReference type="InterPro" id="IPR050208">
    <property type="entry name" value="MHC_class-I_related"/>
</dbReference>
<evidence type="ECO:0000256" key="5">
    <source>
        <dbReference type="ARBA" id="ARBA00022859"/>
    </source>
</evidence>
<keyword evidence="7" id="KW-0472">Membrane</keyword>
<evidence type="ECO:0000313" key="13">
    <source>
        <dbReference type="EMBL" id="TRZ06383.1"/>
    </source>
</evidence>
<dbReference type="InterPro" id="IPR001039">
    <property type="entry name" value="MHC_I_a_a1/a2"/>
</dbReference>
<dbReference type="GO" id="GO:0042612">
    <property type="term" value="C:MHC class I protein complex"/>
    <property type="evidence" value="ECO:0007669"/>
    <property type="project" value="UniProtKB-KW"/>
</dbReference>
<evidence type="ECO:0000256" key="9">
    <source>
        <dbReference type="ARBA" id="ARBA00023180"/>
    </source>
</evidence>
<keyword evidence="4" id="KW-0732">Signal</keyword>
<evidence type="ECO:0000313" key="14">
    <source>
        <dbReference type="Proteomes" id="UP000796761"/>
    </source>
</evidence>
<dbReference type="AlphaFoldDB" id="A0A8K1FTW8"/>
<organism evidence="13 14">
    <name type="scientific">Zosterops borbonicus</name>
    <dbReference type="NCBI Taxonomy" id="364589"/>
    <lineage>
        <taxon>Eukaryota</taxon>
        <taxon>Metazoa</taxon>
        <taxon>Chordata</taxon>
        <taxon>Craniata</taxon>
        <taxon>Vertebrata</taxon>
        <taxon>Euteleostomi</taxon>
        <taxon>Archelosauria</taxon>
        <taxon>Archosauria</taxon>
        <taxon>Dinosauria</taxon>
        <taxon>Saurischia</taxon>
        <taxon>Theropoda</taxon>
        <taxon>Coelurosauria</taxon>
        <taxon>Aves</taxon>
        <taxon>Neognathae</taxon>
        <taxon>Neoaves</taxon>
        <taxon>Telluraves</taxon>
        <taxon>Australaves</taxon>
        <taxon>Passeriformes</taxon>
        <taxon>Sylvioidea</taxon>
        <taxon>Zosteropidae</taxon>
        <taxon>Zosterops</taxon>
    </lineage>
</organism>
<sequence length="127" mass="14165">MSDGSVRGSLRNAYNGQDFISFDLEYGRFVAADGAAEITRRRWEQDGTVAEARTNYLRHICPEWLQKYVGYGEKELERKATPPQEFPSGFGTASIKIPGKLPKFVSNPTSDTGDVPNDVTTLMTSQR</sequence>
<dbReference type="PANTHER" id="PTHR16675:SF242">
    <property type="entry name" value="MAJOR HISTOCOMPATIBILITY COMPLEX CLASS I-RELATED GENE PROTEIN"/>
    <property type="match status" value="1"/>
</dbReference>
<dbReference type="GO" id="GO:0006955">
    <property type="term" value="P:immune response"/>
    <property type="evidence" value="ECO:0007669"/>
    <property type="project" value="TreeGrafter"/>
</dbReference>
<dbReference type="GO" id="GO:0002474">
    <property type="term" value="P:antigen processing and presentation of peptide antigen via MHC class I"/>
    <property type="evidence" value="ECO:0007669"/>
    <property type="project" value="UniProtKB-KW"/>
</dbReference>
<protein>
    <recommendedName>
        <fullName evidence="12">MHC class I-like antigen recognition-like domain-containing protein</fullName>
    </recommendedName>
</protein>
<dbReference type="EMBL" id="SWJQ01002567">
    <property type="protein sequence ID" value="TRZ06383.1"/>
    <property type="molecule type" value="Genomic_DNA"/>
</dbReference>
<evidence type="ECO:0000256" key="2">
    <source>
        <dbReference type="ARBA" id="ARBA00022451"/>
    </source>
</evidence>
<dbReference type="InterPro" id="IPR011162">
    <property type="entry name" value="MHC_I/II-like_Ag-recog"/>
</dbReference>
<dbReference type="Gene3D" id="3.30.500.10">
    <property type="entry name" value="MHC class I-like antigen recognition-like"/>
    <property type="match status" value="1"/>
</dbReference>
<dbReference type="PRINTS" id="PR01638">
    <property type="entry name" value="MHCCLASSI"/>
</dbReference>
<evidence type="ECO:0000256" key="10">
    <source>
        <dbReference type="RuleBase" id="RU004439"/>
    </source>
</evidence>
<dbReference type="GO" id="GO:0005615">
    <property type="term" value="C:extracellular space"/>
    <property type="evidence" value="ECO:0007669"/>
    <property type="project" value="TreeGrafter"/>
</dbReference>
<comment type="similarity">
    <text evidence="10">Belongs to the MHC class I family.</text>
</comment>